<reference evidence="1" key="1">
    <citation type="submission" date="2020-07" db="EMBL/GenBank/DDBJ databases">
        <title>Multicomponent nature underlies the extraordinary mechanical properties of spider dragline silk.</title>
        <authorList>
            <person name="Kono N."/>
            <person name="Nakamura H."/>
            <person name="Mori M."/>
            <person name="Yoshida Y."/>
            <person name="Ohtoshi R."/>
            <person name="Malay A.D."/>
            <person name="Moran D.A.P."/>
            <person name="Tomita M."/>
            <person name="Numata K."/>
            <person name="Arakawa K."/>
        </authorList>
    </citation>
    <scope>NUCLEOTIDE SEQUENCE</scope>
</reference>
<evidence type="ECO:0000313" key="2">
    <source>
        <dbReference type="Proteomes" id="UP000887116"/>
    </source>
</evidence>
<organism evidence="1 2">
    <name type="scientific">Trichonephila clavata</name>
    <name type="common">Joro spider</name>
    <name type="synonym">Nephila clavata</name>
    <dbReference type="NCBI Taxonomy" id="2740835"/>
    <lineage>
        <taxon>Eukaryota</taxon>
        <taxon>Metazoa</taxon>
        <taxon>Ecdysozoa</taxon>
        <taxon>Arthropoda</taxon>
        <taxon>Chelicerata</taxon>
        <taxon>Arachnida</taxon>
        <taxon>Araneae</taxon>
        <taxon>Araneomorphae</taxon>
        <taxon>Entelegynae</taxon>
        <taxon>Araneoidea</taxon>
        <taxon>Nephilidae</taxon>
        <taxon>Trichonephila</taxon>
    </lineage>
</organism>
<gene>
    <name evidence="1" type="ORF">TNCT_333291</name>
</gene>
<keyword evidence="2" id="KW-1185">Reference proteome</keyword>
<dbReference type="AlphaFoldDB" id="A0A8X6L3D3"/>
<dbReference type="EMBL" id="BMAO01034087">
    <property type="protein sequence ID" value="GFQ93931.1"/>
    <property type="molecule type" value="Genomic_DNA"/>
</dbReference>
<dbReference type="Proteomes" id="UP000887116">
    <property type="component" value="Unassembled WGS sequence"/>
</dbReference>
<name>A0A8X6L3D3_TRICU</name>
<accession>A0A8X6L3D3</accession>
<comment type="caution">
    <text evidence="1">The sequence shown here is derived from an EMBL/GenBank/DDBJ whole genome shotgun (WGS) entry which is preliminary data.</text>
</comment>
<proteinExistence type="predicted"/>
<sequence length="93" mass="10691">MVQLSATARQHKDNILLHRGTNLGQSSNLMPQWNVIGSLSMKHIAKQYQHKQKRRCHFNLLFPLTIRSCGCNKPSTTLVDLCRSEYSEALFHL</sequence>
<evidence type="ECO:0000313" key="1">
    <source>
        <dbReference type="EMBL" id="GFQ93931.1"/>
    </source>
</evidence>
<protein>
    <submittedName>
        <fullName evidence="1">Uncharacterized protein</fullName>
    </submittedName>
</protein>